<gene>
    <name evidence="5" type="ORF">C7I55_05510</name>
</gene>
<evidence type="ECO:0000259" key="4">
    <source>
        <dbReference type="Pfam" id="PF01103"/>
    </source>
</evidence>
<dbReference type="EMBL" id="PXYI01000002">
    <property type="protein sequence ID" value="PSJ41742.1"/>
    <property type="molecule type" value="Genomic_DNA"/>
</dbReference>
<dbReference type="InterPro" id="IPR039910">
    <property type="entry name" value="D15-like"/>
</dbReference>
<comment type="caution">
    <text evidence="5">The sequence shown here is derived from an EMBL/GenBank/DDBJ whole genome shotgun (WGS) entry which is preliminary data.</text>
</comment>
<evidence type="ECO:0000256" key="1">
    <source>
        <dbReference type="ARBA" id="ARBA00004370"/>
    </source>
</evidence>
<evidence type="ECO:0000256" key="3">
    <source>
        <dbReference type="ARBA" id="ARBA00023136"/>
    </source>
</evidence>
<proteinExistence type="predicted"/>
<reference evidence="5 6" key="1">
    <citation type="submission" date="2018-03" db="EMBL/GenBank/DDBJ databases">
        <title>The draft genome of Sphingosinicella sp. GL-C-18.</title>
        <authorList>
            <person name="Liu L."/>
            <person name="Li L."/>
            <person name="Liang L."/>
            <person name="Zhang X."/>
            <person name="Wang T."/>
        </authorList>
    </citation>
    <scope>NUCLEOTIDE SEQUENCE [LARGE SCALE GENOMIC DNA]</scope>
    <source>
        <strain evidence="5 6">GL-C-18</strain>
    </source>
</reference>
<sequence>MDFFRLRSIAKAFQLQHFSAKRQSFRERCFLKKAEVFLSTVAGGAIAFASAAGAQAQEASTSAGTTATAPNGPVSLGTAAPIVPDSQFEEALPPLDPALGAPLEPIETFDVTDPPVTAPGGALVPDPAVADPALTEPLAPISTFDVQTPPAGAEAPEDAPGPVEPVRYTLEIAGLDEIELVDEFRGLSALEDSDGEATNGSQVQQRADEDELLAVRLLRSQGYYDATATATVEQLAEPGRLRVVLTAVPGQRYNFGQIRIDGPETQPPGIAREALPLKSGAPIVAIDVEAAEANVRLRLPQQGYPFPEIGLRDILLDPDTRLGGYVLPVQPGPRSSFAGFTTEGDLAFDAKHVGVLARFERGELYDQRKVDDLREAMIATGLFTTVSAEPVRTNEPAPDGTEYVNILVRQDAGPARSISGSAGYSTGEGFRTEATWEHRNFFPPEGAIRATAIAGTQEQTLRFQFRRANAGQRDRTVLLQLEAGRRDYEAFRGYTARLYGLISRESTPIWQKKWTYAYGAELIATNESRIGEPDLSIGDAFLLAGVTGQIGYDASNSLLDPTRGFRLLGRINPETSLRDPSQPYVRNFIEGSVYYPASDNLTIAARTRIGSIYGAELEELAPSRRIYAGGGGSVRGFGFQELGPKDVLANPDFDPEDPDKEPATILVPRGGRSVVEFALEARYRFGNFGIVPFIDAGQVYNSQFPSMSDLRFGVGVGGRFYTNFGPIRADIAMPIGRREGESKVAVYVSIGQAF</sequence>
<dbReference type="InterPro" id="IPR000184">
    <property type="entry name" value="Bac_surfAg_D15"/>
</dbReference>
<dbReference type="AlphaFoldDB" id="A0A2P7QUU5"/>
<keyword evidence="3" id="KW-0472">Membrane</keyword>
<feature type="domain" description="Bacterial surface antigen (D15)" evidence="4">
    <location>
        <begin position="448"/>
        <end position="754"/>
    </location>
</feature>
<keyword evidence="6" id="KW-1185">Reference proteome</keyword>
<dbReference type="OrthoDB" id="9769707at2"/>
<accession>A0A2P7QUU5</accession>
<evidence type="ECO:0000256" key="2">
    <source>
        <dbReference type="ARBA" id="ARBA00022452"/>
    </source>
</evidence>
<protein>
    <recommendedName>
        <fullName evidence="4">Bacterial surface antigen (D15) domain-containing protein</fullName>
    </recommendedName>
</protein>
<dbReference type="PANTHER" id="PTHR12815:SF42">
    <property type="entry name" value="BACTERIAL SURFACE ANTIGEN (D15) DOMAIN-CONTAINING PROTEIN"/>
    <property type="match status" value="1"/>
</dbReference>
<evidence type="ECO:0000313" key="6">
    <source>
        <dbReference type="Proteomes" id="UP000241167"/>
    </source>
</evidence>
<dbReference type="Proteomes" id="UP000241167">
    <property type="component" value="Unassembled WGS sequence"/>
</dbReference>
<dbReference type="Gene3D" id="3.10.20.310">
    <property type="entry name" value="membrane protein fhac"/>
    <property type="match status" value="1"/>
</dbReference>
<organism evidence="5 6">
    <name type="scientific">Allosphingosinicella deserti</name>
    <dbReference type="NCBI Taxonomy" id="2116704"/>
    <lineage>
        <taxon>Bacteria</taxon>
        <taxon>Pseudomonadati</taxon>
        <taxon>Pseudomonadota</taxon>
        <taxon>Alphaproteobacteria</taxon>
        <taxon>Sphingomonadales</taxon>
        <taxon>Sphingomonadaceae</taxon>
        <taxon>Allosphingosinicella</taxon>
    </lineage>
</organism>
<dbReference type="GO" id="GO:0019867">
    <property type="term" value="C:outer membrane"/>
    <property type="evidence" value="ECO:0007669"/>
    <property type="project" value="InterPro"/>
</dbReference>
<comment type="subcellular location">
    <subcellularLocation>
        <location evidence="1">Membrane</location>
    </subcellularLocation>
</comment>
<evidence type="ECO:0000313" key="5">
    <source>
        <dbReference type="EMBL" id="PSJ41742.1"/>
    </source>
</evidence>
<name>A0A2P7QUU5_9SPHN</name>
<keyword evidence="2" id="KW-1134">Transmembrane beta strand</keyword>
<dbReference type="Gene3D" id="2.40.160.50">
    <property type="entry name" value="membrane protein fhac: a member of the omp85/tpsb transporter family"/>
    <property type="match status" value="1"/>
</dbReference>
<keyword evidence="2" id="KW-0812">Transmembrane</keyword>
<dbReference type="PANTHER" id="PTHR12815">
    <property type="entry name" value="SORTING AND ASSEMBLY MACHINERY SAMM50 PROTEIN FAMILY MEMBER"/>
    <property type="match status" value="1"/>
</dbReference>
<dbReference type="Pfam" id="PF01103">
    <property type="entry name" value="Omp85"/>
    <property type="match status" value="1"/>
</dbReference>